<keyword evidence="3" id="KW-1185">Reference proteome</keyword>
<keyword evidence="1" id="KW-1133">Transmembrane helix</keyword>
<keyword evidence="1" id="KW-0812">Transmembrane</keyword>
<proteinExistence type="predicted"/>
<evidence type="ECO:0000256" key="1">
    <source>
        <dbReference type="SAM" id="Phobius"/>
    </source>
</evidence>
<dbReference type="AlphaFoldDB" id="A0A4R3IY40"/>
<keyword evidence="1" id="KW-0472">Membrane</keyword>
<comment type="caution">
    <text evidence="2">The sequence shown here is derived from an EMBL/GenBank/DDBJ whole genome shotgun (WGS) entry which is preliminary data.</text>
</comment>
<feature type="transmembrane region" description="Helical" evidence="1">
    <location>
        <begin position="27"/>
        <end position="49"/>
    </location>
</feature>
<reference evidence="2 3" key="1">
    <citation type="submission" date="2019-03" db="EMBL/GenBank/DDBJ databases">
        <title>Genomic Encyclopedia of Type Strains, Phase IV (KMG-IV): sequencing the most valuable type-strain genomes for metagenomic binning, comparative biology and taxonomic classification.</title>
        <authorList>
            <person name="Goeker M."/>
        </authorList>
    </citation>
    <scope>NUCLEOTIDE SEQUENCE [LARGE SCALE GENOMIC DNA]</scope>
    <source>
        <strain evidence="2 3">DSM 104836</strain>
    </source>
</reference>
<sequence length="169" mass="19150">MHVTEDTIPIHKRIADRMRRRARMFQVQAYLLLAITLAIAGYAAFFFVVEDQTFSVSFNQANLENSRIEFPESNIFDFLTSAILRIGAVLLAVFVIQLLFSLVRYRVKLSEDLDNRADMIELCFDDENKLELVKAVASMQGTDIGSMPDHPYGKFADAIKEIAGKLPSK</sequence>
<accession>A0A4R3IY40</accession>
<evidence type="ECO:0000313" key="3">
    <source>
        <dbReference type="Proteomes" id="UP000295696"/>
    </source>
</evidence>
<feature type="transmembrane region" description="Helical" evidence="1">
    <location>
        <begin position="82"/>
        <end position="103"/>
    </location>
</feature>
<name>A0A4R3IY40_9RHOB</name>
<organism evidence="2 3">
    <name type="scientific">Primorskyibacter sedentarius</name>
    <dbReference type="NCBI Taxonomy" id="745311"/>
    <lineage>
        <taxon>Bacteria</taxon>
        <taxon>Pseudomonadati</taxon>
        <taxon>Pseudomonadota</taxon>
        <taxon>Alphaproteobacteria</taxon>
        <taxon>Rhodobacterales</taxon>
        <taxon>Roseobacteraceae</taxon>
        <taxon>Primorskyibacter</taxon>
    </lineage>
</organism>
<dbReference type="EMBL" id="SLZU01000030">
    <property type="protein sequence ID" value="TCS55598.1"/>
    <property type="molecule type" value="Genomic_DNA"/>
</dbReference>
<protein>
    <submittedName>
        <fullName evidence="2">Uncharacterized protein</fullName>
    </submittedName>
</protein>
<dbReference type="Proteomes" id="UP000295696">
    <property type="component" value="Unassembled WGS sequence"/>
</dbReference>
<evidence type="ECO:0000313" key="2">
    <source>
        <dbReference type="EMBL" id="TCS55598.1"/>
    </source>
</evidence>
<gene>
    <name evidence="2" type="ORF">EDD52_1301</name>
</gene>